<dbReference type="SUPFAM" id="SSF63829">
    <property type="entry name" value="Calcium-dependent phosphotriesterase"/>
    <property type="match status" value="1"/>
</dbReference>
<gene>
    <name evidence="1" type="ORF">JHD44_08590</name>
</gene>
<organism evidence="1 2">
    <name type="scientific">Marinomonas ostreistagni</name>
    <dbReference type="NCBI Taxonomy" id="359209"/>
    <lineage>
        <taxon>Bacteria</taxon>
        <taxon>Pseudomonadati</taxon>
        <taxon>Pseudomonadota</taxon>
        <taxon>Gammaproteobacteria</taxon>
        <taxon>Oceanospirillales</taxon>
        <taxon>Oceanospirillaceae</taxon>
        <taxon>Marinomonas</taxon>
    </lineage>
</organism>
<name>A0ABS0ZAR8_9GAMM</name>
<proteinExistence type="predicted"/>
<accession>A0ABS0ZAR8</accession>
<dbReference type="EMBL" id="JAEMUH010000007">
    <property type="protein sequence ID" value="MBJ7550737.1"/>
    <property type="molecule type" value="Genomic_DNA"/>
</dbReference>
<keyword evidence="2" id="KW-1185">Reference proteome</keyword>
<dbReference type="InterPro" id="IPR015943">
    <property type="entry name" value="WD40/YVTN_repeat-like_dom_sf"/>
</dbReference>
<dbReference type="Proteomes" id="UP000598488">
    <property type="component" value="Unassembled WGS sequence"/>
</dbReference>
<protein>
    <submittedName>
        <fullName evidence="1">Uncharacterized protein</fullName>
    </submittedName>
</protein>
<reference evidence="1 2" key="1">
    <citation type="submission" date="2020-12" db="EMBL/GenBank/DDBJ databases">
        <title>Comparative genome analysis of fungal antagonists Marinomonas ostreistagni 398 and M. spartinae 468.</title>
        <authorList>
            <person name="Fields J.L."/>
            <person name="Mavrodi O.V."/>
            <person name="Biber P.D."/>
            <person name="Indest K.J."/>
            <person name="Mavrodi D.V."/>
        </authorList>
    </citation>
    <scope>NUCLEOTIDE SEQUENCE [LARGE SCALE GENOMIC DNA]</scope>
    <source>
        <strain evidence="1 2">USM7</strain>
    </source>
</reference>
<dbReference type="Gene3D" id="2.130.10.10">
    <property type="entry name" value="YVTN repeat-like/Quinoprotein amine dehydrogenase"/>
    <property type="match status" value="1"/>
</dbReference>
<dbReference type="RefSeq" id="WP_199462351.1">
    <property type="nucleotide sequence ID" value="NZ_JAEMUH010000007.1"/>
</dbReference>
<evidence type="ECO:0000313" key="2">
    <source>
        <dbReference type="Proteomes" id="UP000598488"/>
    </source>
</evidence>
<comment type="caution">
    <text evidence="1">The sequence shown here is derived from an EMBL/GenBank/DDBJ whole genome shotgun (WGS) entry which is preliminary data.</text>
</comment>
<sequence length="673" mass="72299">MANFPGLQMTAAGRDLQAKAQTGVKLDFSRVGLGDGEMPADIDPLTAMVSEKKSLDITDFELLGDGTSQLEVLLTNENLVEGFFIREIGVFAIDPDTETEILYSYANAEAYSDYLPAFGAATIVEMKFNLITVIGNATNVTATIYDYLVHATKADVDELRPYILPPGGVVGQLVRKASNEEGDYELFDATEGVQFRINSVTEQRVAVANQTIFALTKTITNGLAVYVNGLRIPDDEWSPVGGSNMQFNAPLNEGDKVQFVNNEEVGTVSLARVSLDGPDLVYVGTSNNYTITDYDAFSNYAVSASVGTATVSGNVITLDIPSEASTDDGVILTVERNDGSNSFQIAMGAQVVAKPQITSPQNLAIDVAENPSLAASSFTTYPANADTHQDTDYQIATDADFTNVVWESLNNSSSLVGINVPKGFLQISTTYYVRIRYRGVLLGVSAWSDSISLTTKDSFYYLPNGTVLSLRTITGASGLEEMAWLSSDLFIAADANNGMKFFSSTGQYLDVASVPASYACCFDGEFVYTCTTSGMVRKYTVSGYSLTLVDSVDLNISGTTIYSIEVINGDIAVLSLNEYKIRVYQGFSSNLRFSLSTPFTAHSGGGGIAWDGKNLFSCAAGFGTIYVHNGLGESIQRTFSSGHTQGVIGVCFDGQNLWSLGRSDDKFAKYGTD</sequence>
<evidence type="ECO:0000313" key="1">
    <source>
        <dbReference type="EMBL" id="MBJ7550737.1"/>
    </source>
</evidence>